<dbReference type="InterPro" id="IPR009056">
    <property type="entry name" value="Cyt_c-like_dom"/>
</dbReference>
<keyword evidence="5" id="KW-0732">Signal</keyword>
<dbReference type="PANTHER" id="PTHR35889:SF3">
    <property type="entry name" value="F-BOX DOMAIN-CONTAINING PROTEIN"/>
    <property type="match status" value="1"/>
</dbReference>
<keyword evidence="1 4" id="KW-0349">Heme</keyword>
<evidence type="ECO:0000313" key="7">
    <source>
        <dbReference type="EMBL" id="QDU19776.1"/>
    </source>
</evidence>
<dbReference type="KEGG" id="uli:ETAA1_17130"/>
<sequence precursor="true">MPRLAPPALLTFAALVALRAAAQPADVPAAEAKFATPAESRVEFDRAAAPVLARHCTGCHNAKTAEGDLDLTALDPDMKTSTSGARWAMVVEKLATGEMPPKGRPRPAAADTAALVRWAVGESKRAGKHFARRTAYANGNRVPHHVLFDPKTVPPYDGGPRVRRLSPEIYAALTGDLARGKAGIAQPFSPDGRSTFKDMGAPKIDEPVTAQLLQNALAVAEHQTQHKVEDGKVKGNAPSEFLALLDPAAAPTDAQLEAAVAYQFQTVLRRAPTAAERARFVPFFRRNIADAGPVVGTRYGLAAVLMLPEAVFRLEVGGGPPDAKGRVRLAPREVAFALAYALTDKRPDAALIAAAATGGLDTDAGVAREARRLLDDAKLDRPRVLRFFREYFGYEAALEVFKEPKDNPDHDARALVEDTDRLVLYVLERDTEVLKELLTTNTSFVAHKTAAATKKQRAEAKAKFDAEKAANPERFKTKTYKAPGRSIYEAYGLTDFPDVQPVELPGDQRAGVLTQPAWLVAHSTSFDNHAIHRGKWVRERLLGGVVPDIPITVDAQLPVAPEKTLRERMGVTRQEYCWKCHRLMNDVGLPFEQYDHFGRFRTAEVVLDPEATAKNVDKKGKSLGPVTRAAPLETAGVLALVGDGTLDGKAVRTPVELVRVLAASERVEQVFVRHAFRYFLGRNESPGDAATLQAAHRAYRASGGSMKVLVAALLSSESFLYRVPNTETGG</sequence>
<dbReference type="Pfam" id="PF07627">
    <property type="entry name" value="PSCyt3"/>
    <property type="match status" value="1"/>
</dbReference>
<reference evidence="7 8" key="1">
    <citation type="submission" date="2019-02" db="EMBL/GenBank/DDBJ databases">
        <title>Deep-cultivation of Planctomycetes and their phenomic and genomic characterization uncovers novel biology.</title>
        <authorList>
            <person name="Wiegand S."/>
            <person name="Jogler M."/>
            <person name="Boedeker C."/>
            <person name="Pinto D."/>
            <person name="Vollmers J."/>
            <person name="Rivas-Marin E."/>
            <person name="Kohn T."/>
            <person name="Peeters S.H."/>
            <person name="Heuer A."/>
            <person name="Rast P."/>
            <person name="Oberbeckmann S."/>
            <person name="Bunk B."/>
            <person name="Jeske O."/>
            <person name="Meyerdierks A."/>
            <person name="Storesund J.E."/>
            <person name="Kallscheuer N."/>
            <person name="Luecker S."/>
            <person name="Lage O.M."/>
            <person name="Pohl T."/>
            <person name="Merkel B.J."/>
            <person name="Hornburger P."/>
            <person name="Mueller R.-W."/>
            <person name="Bruemmer F."/>
            <person name="Labrenz M."/>
            <person name="Spormann A.M."/>
            <person name="Op den Camp H."/>
            <person name="Overmann J."/>
            <person name="Amann R."/>
            <person name="Jetten M.S.M."/>
            <person name="Mascher T."/>
            <person name="Medema M.H."/>
            <person name="Devos D.P."/>
            <person name="Kaster A.-K."/>
            <person name="Ovreas L."/>
            <person name="Rohde M."/>
            <person name="Galperin M.Y."/>
            <person name="Jogler C."/>
        </authorList>
    </citation>
    <scope>NUCLEOTIDE SEQUENCE [LARGE SCALE GENOMIC DNA]</scope>
    <source>
        <strain evidence="7 8">ETA_A1</strain>
    </source>
</reference>
<dbReference type="PROSITE" id="PS51007">
    <property type="entry name" value="CYTC"/>
    <property type="match status" value="1"/>
</dbReference>
<dbReference type="RefSeq" id="WP_145236263.1">
    <property type="nucleotide sequence ID" value="NZ_CP036273.1"/>
</dbReference>
<keyword evidence="3 4" id="KW-0408">Iron</keyword>
<dbReference type="AlphaFoldDB" id="A0A517XQK6"/>
<dbReference type="OrthoDB" id="223797at2"/>
<name>A0A517XQK6_9BACT</name>
<dbReference type="InterPro" id="IPR011478">
    <property type="entry name" value="DUF1585"/>
</dbReference>
<evidence type="ECO:0000256" key="1">
    <source>
        <dbReference type="ARBA" id="ARBA00022617"/>
    </source>
</evidence>
<evidence type="ECO:0000256" key="2">
    <source>
        <dbReference type="ARBA" id="ARBA00022723"/>
    </source>
</evidence>
<keyword evidence="8" id="KW-1185">Reference proteome</keyword>
<dbReference type="GO" id="GO:0009055">
    <property type="term" value="F:electron transfer activity"/>
    <property type="evidence" value="ECO:0007669"/>
    <property type="project" value="InterPro"/>
</dbReference>
<dbReference type="Pfam" id="PF07624">
    <property type="entry name" value="PSD2"/>
    <property type="match status" value="1"/>
</dbReference>
<dbReference type="PANTHER" id="PTHR35889">
    <property type="entry name" value="CYCLOINULO-OLIGOSACCHARIDE FRUCTANOTRANSFERASE-RELATED"/>
    <property type="match status" value="1"/>
</dbReference>
<dbReference type="SUPFAM" id="SSF46626">
    <property type="entry name" value="Cytochrome c"/>
    <property type="match status" value="1"/>
</dbReference>
<keyword evidence="2 4" id="KW-0479">Metal-binding</keyword>
<accession>A0A517XQK6</accession>
<dbReference type="InterPro" id="IPR011429">
    <property type="entry name" value="Cyt_c_Planctomycete-type"/>
</dbReference>
<evidence type="ECO:0000256" key="4">
    <source>
        <dbReference type="PROSITE-ProRule" id="PRU00433"/>
    </source>
</evidence>
<gene>
    <name evidence="7" type="ORF">ETAA1_17130</name>
</gene>
<organism evidence="7 8">
    <name type="scientific">Urbifossiella limnaea</name>
    <dbReference type="NCBI Taxonomy" id="2528023"/>
    <lineage>
        <taxon>Bacteria</taxon>
        <taxon>Pseudomonadati</taxon>
        <taxon>Planctomycetota</taxon>
        <taxon>Planctomycetia</taxon>
        <taxon>Gemmatales</taxon>
        <taxon>Gemmataceae</taxon>
        <taxon>Urbifossiella</taxon>
    </lineage>
</organism>
<evidence type="ECO:0000313" key="8">
    <source>
        <dbReference type="Proteomes" id="UP000319576"/>
    </source>
</evidence>
<proteinExistence type="predicted"/>
<protein>
    <recommendedName>
        <fullName evidence="6">Cytochrome c domain-containing protein</fullName>
    </recommendedName>
</protein>
<evidence type="ECO:0000256" key="5">
    <source>
        <dbReference type="SAM" id="SignalP"/>
    </source>
</evidence>
<dbReference type="InterPro" id="IPR036909">
    <property type="entry name" value="Cyt_c-like_dom_sf"/>
</dbReference>
<dbReference type="InterPro" id="IPR013039">
    <property type="entry name" value="DUF1588"/>
</dbReference>
<dbReference type="Pfam" id="PF07631">
    <property type="entry name" value="PSD4"/>
    <property type="match status" value="1"/>
</dbReference>
<evidence type="ECO:0000256" key="3">
    <source>
        <dbReference type="ARBA" id="ARBA00023004"/>
    </source>
</evidence>
<dbReference type="Pfam" id="PF07635">
    <property type="entry name" value="PSCyt1"/>
    <property type="match status" value="1"/>
</dbReference>
<feature type="signal peptide" evidence="5">
    <location>
        <begin position="1"/>
        <end position="22"/>
    </location>
</feature>
<dbReference type="EMBL" id="CP036273">
    <property type="protein sequence ID" value="QDU19776.1"/>
    <property type="molecule type" value="Genomic_DNA"/>
</dbReference>
<dbReference type="GO" id="GO:0020037">
    <property type="term" value="F:heme binding"/>
    <property type="evidence" value="ECO:0007669"/>
    <property type="project" value="InterPro"/>
</dbReference>
<evidence type="ECO:0000259" key="6">
    <source>
        <dbReference type="PROSITE" id="PS51007"/>
    </source>
</evidence>
<dbReference type="GO" id="GO:0046872">
    <property type="term" value="F:metal ion binding"/>
    <property type="evidence" value="ECO:0007669"/>
    <property type="project" value="UniProtKB-KW"/>
</dbReference>
<dbReference type="InterPro" id="IPR013042">
    <property type="entry name" value="DUF1592"/>
</dbReference>
<dbReference type="Proteomes" id="UP000319576">
    <property type="component" value="Chromosome"/>
</dbReference>
<feature type="domain" description="Cytochrome c" evidence="6">
    <location>
        <begin position="25"/>
        <end position="123"/>
    </location>
</feature>
<feature type="chain" id="PRO_5021753103" description="Cytochrome c domain-containing protein" evidence="5">
    <location>
        <begin position="23"/>
        <end position="730"/>
    </location>
</feature>